<dbReference type="Pfam" id="PF09359">
    <property type="entry name" value="VTC"/>
    <property type="match status" value="1"/>
</dbReference>
<dbReference type="GO" id="GO:0033254">
    <property type="term" value="C:vacuolar transporter chaperone complex"/>
    <property type="evidence" value="ECO:0007669"/>
    <property type="project" value="TreeGrafter"/>
</dbReference>
<evidence type="ECO:0000259" key="7">
    <source>
        <dbReference type="Pfam" id="PF02656"/>
    </source>
</evidence>
<evidence type="ECO:0000256" key="6">
    <source>
        <dbReference type="SAM" id="Phobius"/>
    </source>
</evidence>
<dbReference type="InterPro" id="IPR042267">
    <property type="entry name" value="VTC_sf"/>
</dbReference>
<comment type="caution">
    <text evidence="9">The sequence shown here is derived from an EMBL/GenBank/DDBJ whole genome shotgun (WGS) entry which is preliminary data.</text>
</comment>
<name>A0A8H7ZT33_9FUNG</name>
<evidence type="ECO:0000313" key="10">
    <source>
        <dbReference type="Proteomes" id="UP000673691"/>
    </source>
</evidence>
<protein>
    <recommendedName>
        <fullName evidence="11">Vacuolar transporter chaperone 1</fullName>
    </recommendedName>
</protein>
<dbReference type="GO" id="GO:0000329">
    <property type="term" value="C:fungal-type vacuole membrane"/>
    <property type="evidence" value="ECO:0007669"/>
    <property type="project" value="TreeGrafter"/>
</dbReference>
<evidence type="ECO:0008006" key="11">
    <source>
        <dbReference type="Google" id="ProtNLM"/>
    </source>
</evidence>
<dbReference type="PANTHER" id="PTHR46140">
    <property type="entry name" value="VACUOLAR TRANSPORTER CHAPERONE 1-RELATED"/>
    <property type="match status" value="1"/>
</dbReference>
<feature type="transmembrane region" description="Helical" evidence="6">
    <location>
        <begin position="243"/>
        <end position="261"/>
    </location>
</feature>
<dbReference type="Gene3D" id="3.20.100.30">
    <property type="entry name" value="VTC, catalytic tunnel domain"/>
    <property type="match status" value="1"/>
</dbReference>
<evidence type="ECO:0000256" key="4">
    <source>
        <dbReference type="ARBA" id="ARBA00023136"/>
    </source>
</evidence>
<feature type="region of interest" description="Disordered" evidence="5">
    <location>
        <begin position="164"/>
        <end position="194"/>
    </location>
</feature>
<feature type="region of interest" description="Disordered" evidence="5">
    <location>
        <begin position="82"/>
        <end position="106"/>
    </location>
</feature>
<evidence type="ECO:0000256" key="3">
    <source>
        <dbReference type="ARBA" id="ARBA00022989"/>
    </source>
</evidence>
<dbReference type="AlphaFoldDB" id="A0A8H7ZT33"/>
<gene>
    <name evidence="9" type="ORF">BJ554DRAFT_994</name>
</gene>
<dbReference type="InterPro" id="IPR051572">
    <property type="entry name" value="VTC_Complex_Subunit"/>
</dbReference>
<organism evidence="9 10">
    <name type="scientific">Olpidium bornovanus</name>
    <dbReference type="NCBI Taxonomy" id="278681"/>
    <lineage>
        <taxon>Eukaryota</taxon>
        <taxon>Fungi</taxon>
        <taxon>Fungi incertae sedis</taxon>
        <taxon>Olpidiomycota</taxon>
        <taxon>Olpidiomycotina</taxon>
        <taxon>Olpidiomycetes</taxon>
        <taxon>Olpidiales</taxon>
        <taxon>Olpidiaceae</taxon>
        <taxon>Olpidium</taxon>
    </lineage>
</organism>
<keyword evidence="2 6" id="KW-0812">Transmembrane</keyword>
<evidence type="ECO:0000256" key="2">
    <source>
        <dbReference type="ARBA" id="ARBA00022692"/>
    </source>
</evidence>
<proteinExistence type="predicted"/>
<dbReference type="GO" id="GO:0006799">
    <property type="term" value="P:polyphosphate biosynthetic process"/>
    <property type="evidence" value="ECO:0007669"/>
    <property type="project" value="UniProtKB-ARBA"/>
</dbReference>
<evidence type="ECO:0000256" key="5">
    <source>
        <dbReference type="SAM" id="MobiDB-lite"/>
    </source>
</evidence>
<evidence type="ECO:0000256" key="1">
    <source>
        <dbReference type="ARBA" id="ARBA00004127"/>
    </source>
</evidence>
<dbReference type="InterPro" id="IPR018966">
    <property type="entry name" value="VTC_domain"/>
</dbReference>
<keyword evidence="3 6" id="KW-1133">Transmembrane helix</keyword>
<evidence type="ECO:0000313" key="9">
    <source>
        <dbReference type="EMBL" id="KAG5458730.1"/>
    </source>
</evidence>
<feature type="compositionally biased region" description="Low complexity" evidence="5">
    <location>
        <begin position="167"/>
        <end position="176"/>
    </location>
</feature>
<keyword evidence="10" id="KW-1185">Reference proteome</keyword>
<dbReference type="Proteomes" id="UP000673691">
    <property type="component" value="Unassembled WGS sequence"/>
</dbReference>
<sequence>EVKLQTQLGTEPPRWVQNLTASHLVEEVPKFSKFIHGCATLLESRVPLLPFWLPQMDNDIRKPPSHDFHISRHDLRWGFRDERDVSSKGSSNPASEADSEEANNGLLKVPEVRLNMRMIDSETTPLLSGSTLARSEGYSGGDVLPRGRGRKLVTTRALRGLFRRRSTSPPSSVSSSNGTAEAGAPNSRTSREAAVKPITIPTRVEPKIFFANERTFLHWLHFAVLLGSLAVGLVNFGDTAGRTAGVLFTFISIGIMFYALAIYQWRAEKIRRRDKGAYDDLVGPVVLAVTLFSAVTINIILKATALGSL</sequence>
<feature type="domain" description="VTC" evidence="8">
    <location>
        <begin position="1"/>
        <end position="41"/>
    </location>
</feature>
<feature type="domain" description="DUF202" evidence="7">
    <location>
        <begin position="209"/>
        <end position="267"/>
    </location>
</feature>
<keyword evidence="4 6" id="KW-0472">Membrane</keyword>
<accession>A0A8H7ZT33</accession>
<dbReference type="InterPro" id="IPR003807">
    <property type="entry name" value="DUF202"/>
</dbReference>
<dbReference type="GO" id="GO:0012505">
    <property type="term" value="C:endomembrane system"/>
    <property type="evidence" value="ECO:0007669"/>
    <property type="project" value="UniProtKB-SubCell"/>
</dbReference>
<feature type="transmembrane region" description="Helical" evidence="6">
    <location>
        <begin position="216"/>
        <end position="237"/>
    </location>
</feature>
<evidence type="ECO:0000259" key="8">
    <source>
        <dbReference type="Pfam" id="PF09359"/>
    </source>
</evidence>
<dbReference type="OrthoDB" id="6493944at2759"/>
<dbReference type="Pfam" id="PF02656">
    <property type="entry name" value="DUF202"/>
    <property type="match status" value="1"/>
</dbReference>
<dbReference type="PANTHER" id="PTHR46140:SF1">
    <property type="entry name" value="VACUOLAR TRANSPORTER CHAPERONE COMPLEX SUBUNIT 4-RELATED"/>
    <property type="match status" value="1"/>
</dbReference>
<feature type="transmembrane region" description="Helical" evidence="6">
    <location>
        <begin position="281"/>
        <end position="301"/>
    </location>
</feature>
<dbReference type="EMBL" id="JAEFCI010008024">
    <property type="protein sequence ID" value="KAG5458730.1"/>
    <property type="molecule type" value="Genomic_DNA"/>
</dbReference>
<reference evidence="9 10" key="1">
    <citation type="journal article" name="Sci. Rep.">
        <title>Genome-scale phylogenetic analyses confirm Olpidium as the closest living zoosporic fungus to the non-flagellated, terrestrial fungi.</title>
        <authorList>
            <person name="Chang Y."/>
            <person name="Rochon D."/>
            <person name="Sekimoto S."/>
            <person name="Wang Y."/>
            <person name="Chovatia M."/>
            <person name="Sandor L."/>
            <person name="Salamov A."/>
            <person name="Grigoriev I.V."/>
            <person name="Stajich J.E."/>
            <person name="Spatafora J.W."/>
        </authorList>
    </citation>
    <scope>NUCLEOTIDE SEQUENCE [LARGE SCALE GENOMIC DNA]</scope>
    <source>
        <strain evidence="9">S191</strain>
    </source>
</reference>
<feature type="non-terminal residue" evidence="9">
    <location>
        <position position="1"/>
    </location>
</feature>
<comment type="subcellular location">
    <subcellularLocation>
        <location evidence="1">Endomembrane system</location>
        <topology evidence="1">Multi-pass membrane protein</topology>
    </subcellularLocation>
</comment>